<evidence type="ECO:0000313" key="6">
    <source>
        <dbReference type="EnsemblPlants" id="cds.evm.model.01.672.1.5bd9b134"/>
    </source>
</evidence>
<accession>A0A7J6FHM0</accession>
<proteinExistence type="predicted"/>
<dbReference type="Proteomes" id="UP000596661">
    <property type="component" value="Chromosome 1"/>
</dbReference>
<reference evidence="6 8" key="1">
    <citation type="submission" date="2018-11" db="EMBL/GenBank/DDBJ databases">
        <authorList>
            <person name="Grassa J C."/>
        </authorList>
    </citation>
    <scope>NUCLEOTIDE SEQUENCE [LARGE SCALE GENOMIC DNA]</scope>
</reference>
<dbReference type="SMART" id="SM00743">
    <property type="entry name" value="Agenet"/>
    <property type="match status" value="2"/>
</dbReference>
<evidence type="ECO:0000259" key="4">
    <source>
        <dbReference type="PROSITE" id="PS51138"/>
    </source>
</evidence>
<dbReference type="SMART" id="SM01191">
    <property type="entry name" value="ENT"/>
    <property type="match status" value="1"/>
</dbReference>
<dbReference type="Pfam" id="PF05641">
    <property type="entry name" value="Agenet"/>
    <property type="match status" value="1"/>
</dbReference>
<accession>A0A803NQ87</accession>
<dbReference type="EnsemblPlants" id="evm.model.01.672.1.5bd9b134">
    <property type="protein sequence ID" value="cds.evm.model.01.672.1.5bd9b134"/>
    <property type="gene ID" value="evm.TU.01.672"/>
</dbReference>
<evidence type="ECO:0000313" key="5">
    <source>
        <dbReference type="EMBL" id="KAF4370201.1"/>
    </source>
</evidence>
<dbReference type="EMBL" id="UZAU01000018">
    <property type="status" value="NOT_ANNOTATED_CDS"/>
    <property type="molecule type" value="Genomic_DNA"/>
</dbReference>
<dbReference type="Gramene" id="evm.model.01.672.2.5bd9b134">
    <property type="protein sequence ID" value="cds.evm.model.01.672.2.5bd9b134"/>
    <property type="gene ID" value="evm.TU.01.672"/>
</dbReference>
<name>A0A7J6FHM0_CANSA</name>
<evidence type="ECO:0000256" key="1">
    <source>
        <dbReference type="ARBA" id="ARBA00004123"/>
    </source>
</evidence>
<protein>
    <recommendedName>
        <fullName evidence="4">ENT domain-containing protein</fullName>
    </recommendedName>
</protein>
<dbReference type="EnsemblPlants" id="evm.model.01.672.2.5bd9b134">
    <property type="protein sequence ID" value="cds.evm.model.01.672.2.5bd9b134"/>
    <property type="gene ID" value="evm.TU.01.672"/>
</dbReference>
<dbReference type="SUPFAM" id="SSF158639">
    <property type="entry name" value="ENT-like"/>
    <property type="match status" value="1"/>
</dbReference>
<evidence type="ECO:0000313" key="8">
    <source>
        <dbReference type="Proteomes" id="UP000596661"/>
    </source>
</evidence>
<reference evidence="6" key="3">
    <citation type="submission" date="2021-03" db="UniProtKB">
        <authorList>
            <consortium name="EnsemblPlants"/>
        </authorList>
    </citation>
    <scope>IDENTIFICATION</scope>
</reference>
<dbReference type="Pfam" id="PF03735">
    <property type="entry name" value="ENT"/>
    <property type="match status" value="1"/>
</dbReference>
<sequence length="378" mass="43045">MEFKEGSSVEVMREQMGPYGPWYPGRVIGVDGNDYTIRYKFLMDSRGKLVVERVQEKNMRPQPPQHDQEKKRWVAGDIAEVFDTQCWRVGKVAKVLRKGRLVIKFYGFIQLKEFNVSCLRTHKLWHEKKWSLLVKVQNHGQEASHSPQQTISNQCWSLVCSDPVQAVCESKTCTKNEYVPRSLKKRTNAFDPLHEPVSKNQMLGKNIRKRTSKPVAGVFNSPLVKNHSLYTFHQIRLDNTTKPEQETNNWLHCSVQSTEDSNECSVASCSLNESANSTRGSSLKLNEKNFPDSDAESSSLPLLYSKRNTVLPCLGSKLGVDIHNLELEAYKSTVLALYASGPLSWEQESMLTNLRLSLHISNDEHLLQLRNLLAAQVV</sequence>
<evidence type="ECO:0000256" key="2">
    <source>
        <dbReference type="ARBA" id="ARBA00023242"/>
    </source>
</evidence>
<reference evidence="5 7" key="2">
    <citation type="journal article" date="2020" name="bioRxiv">
        <title>Sequence and annotation of 42 cannabis genomes reveals extensive copy number variation in cannabinoid synthesis and pathogen resistance genes.</title>
        <authorList>
            <person name="Mckernan K.J."/>
            <person name="Helbert Y."/>
            <person name="Kane L.T."/>
            <person name="Ebling H."/>
            <person name="Zhang L."/>
            <person name="Liu B."/>
            <person name="Eaton Z."/>
            <person name="Mclaughlin S."/>
            <person name="Kingan S."/>
            <person name="Baybayan P."/>
            <person name="Concepcion G."/>
            <person name="Jordan M."/>
            <person name="Riva A."/>
            <person name="Barbazuk W."/>
            <person name="Harkins T."/>
        </authorList>
    </citation>
    <scope>NUCLEOTIDE SEQUENCE [LARGE SCALE GENOMIC DNA]</scope>
    <source>
        <strain evidence="7">cv. Jamaican Lion 4</strain>
        <strain evidence="5">Mother</strain>
        <tissue evidence="5">Leaf</tissue>
    </source>
</reference>
<comment type="subcellular location">
    <subcellularLocation>
        <location evidence="1">Nucleus</location>
    </subcellularLocation>
</comment>
<dbReference type="Gene3D" id="1.10.1240.40">
    <property type="entry name" value="ENT domain"/>
    <property type="match status" value="1"/>
</dbReference>
<organism evidence="5 7">
    <name type="scientific">Cannabis sativa</name>
    <name type="common">Hemp</name>
    <name type="synonym">Marijuana</name>
    <dbReference type="NCBI Taxonomy" id="3483"/>
    <lineage>
        <taxon>Eukaryota</taxon>
        <taxon>Viridiplantae</taxon>
        <taxon>Streptophyta</taxon>
        <taxon>Embryophyta</taxon>
        <taxon>Tracheophyta</taxon>
        <taxon>Spermatophyta</taxon>
        <taxon>Magnoliopsida</taxon>
        <taxon>eudicotyledons</taxon>
        <taxon>Gunneridae</taxon>
        <taxon>Pentapetalae</taxon>
        <taxon>rosids</taxon>
        <taxon>fabids</taxon>
        <taxon>Rosales</taxon>
        <taxon>Cannabaceae</taxon>
        <taxon>Cannabis</taxon>
    </lineage>
</organism>
<dbReference type="EMBL" id="JAATIP010000119">
    <property type="protein sequence ID" value="KAF4370201.1"/>
    <property type="molecule type" value="Genomic_DNA"/>
</dbReference>
<dbReference type="InterPro" id="IPR008395">
    <property type="entry name" value="Agenet-like_dom"/>
</dbReference>
<dbReference type="Gramene" id="evm.model.01.672.1.5bd9b134">
    <property type="protein sequence ID" value="cds.evm.model.01.672.1.5bd9b134"/>
    <property type="gene ID" value="evm.TU.01.672"/>
</dbReference>
<evidence type="ECO:0000313" key="7">
    <source>
        <dbReference type="Proteomes" id="UP000525078"/>
    </source>
</evidence>
<accession>A0A803NQ88</accession>
<feature type="domain" description="ENT" evidence="4">
    <location>
        <begin position="318"/>
        <end position="378"/>
    </location>
</feature>
<dbReference type="AlphaFoldDB" id="A0A7J6FHM0"/>
<gene>
    <name evidence="6" type="primary">LOC115716982</name>
    <name evidence="5" type="ORF">F8388_007342</name>
</gene>
<dbReference type="InterPro" id="IPR036142">
    <property type="entry name" value="ENT_dom-like_sf"/>
</dbReference>
<dbReference type="PANTHER" id="PTHR31917">
    <property type="entry name" value="AGENET DOMAIN-CONTAINING PROTEIN-RELATED"/>
    <property type="match status" value="1"/>
</dbReference>
<dbReference type="InterPro" id="IPR005491">
    <property type="entry name" value="ENT_dom"/>
</dbReference>
<keyword evidence="2" id="KW-0539">Nucleus</keyword>
<dbReference type="PROSITE" id="PS51138">
    <property type="entry name" value="ENT"/>
    <property type="match status" value="1"/>
</dbReference>
<evidence type="ECO:0000256" key="3">
    <source>
        <dbReference type="SAM" id="MobiDB-lite"/>
    </source>
</evidence>
<dbReference type="InterPro" id="IPR014002">
    <property type="entry name" value="Agenet_dom_plant"/>
</dbReference>
<feature type="region of interest" description="Disordered" evidence="3">
    <location>
        <begin position="274"/>
        <end position="296"/>
    </location>
</feature>
<dbReference type="GO" id="GO:0005634">
    <property type="term" value="C:nucleus"/>
    <property type="evidence" value="ECO:0007669"/>
    <property type="project" value="UniProtKB-SubCell"/>
</dbReference>
<dbReference type="PANTHER" id="PTHR31917:SF59">
    <property type="entry name" value="ENT DOMAIN-CONTAINING PROTEIN"/>
    <property type="match status" value="1"/>
</dbReference>
<dbReference type="Proteomes" id="UP000525078">
    <property type="component" value="Unassembled WGS sequence"/>
</dbReference>
<keyword evidence="8" id="KW-1185">Reference proteome</keyword>
<feature type="compositionally biased region" description="Polar residues" evidence="3">
    <location>
        <begin position="274"/>
        <end position="284"/>
    </location>
</feature>